<gene>
    <name evidence="9" type="ORF">FNV43_RR06859</name>
</gene>
<dbReference type="NCBIfam" id="TIGR01568">
    <property type="entry name" value="A_thal_3678"/>
    <property type="match status" value="1"/>
</dbReference>
<evidence type="ECO:0000256" key="3">
    <source>
        <dbReference type="ARBA" id="ARBA00023015"/>
    </source>
</evidence>
<evidence type="ECO:0000313" key="9">
    <source>
        <dbReference type="EMBL" id="KAF3450770.1"/>
    </source>
</evidence>
<dbReference type="OrthoDB" id="689980at2759"/>
<comment type="subcellular location">
    <subcellularLocation>
        <location evidence="1 6">Nucleus</location>
    </subcellularLocation>
</comment>
<keyword evidence="10" id="KW-1185">Reference proteome</keyword>
<dbReference type="Proteomes" id="UP000796880">
    <property type="component" value="Unassembled WGS sequence"/>
</dbReference>
<proteinExistence type="predicted"/>
<name>A0A8K0MMD6_9ROSA</name>
<organism evidence="9 10">
    <name type="scientific">Rhamnella rubrinervis</name>
    <dbReference type="NCBI Taxonomy" id="2594499"/>
    <lineage>
        <taxon>Eukaryota</taxon>
        <taxon>Viridiplantae</taxon>
        <taxon>Streptophyta</taxon>
        <taxon>Embryophyta</taxon>
        <taxon>Tracheophyta</taxon>
        <taxon>Spermatophyta</taxon>
        <taxon>Magnoliopsida</taxon>
        <taxon>eudicotyledons</taxon>
        <taxon>Gunneridae</taxon>
        <taxon>Pentapetalae</taxon>
        <taxon>rosids</taxon>
        <taxon>fabids</taxon>
        <taxon>Rosales</taxon>
        <taxon>Rhamnaceae</taxon>
        <taxon>rhamnoid group</taxon>
        <taxon>Rhamneae</taxon>
        <taxon>Rhamnella</taxon>
    </lineage>
</organism>
<comment type="function">
    <text evidence="6">Transcriptional repressor that regulates multiple aspects of plant growth and development.</text>
</comment>
<dbReference type="GO" id="GO:0005634">
    <property type="term" value="C:nucleus"/>
    <property type="evidence" value="ECO:0007669"/>
    <property type="project" value="UniProtKB-SubCell"/>
</dbReference>
<dbReference type="InterPro" id="IPR006458">
    <property type="entry name" value="Ovate_C"/>
</dbReference>
<evidence type="ECO:0000256" key="7">
    <source>
        <dbReference type="SAM" id="MobiDB-lite"/>
    </source>
</evidence>
<evidence type="ECO:0000256" key="6">
    <source>
        <dbReference type="RuleBase" id="RU367028"/>
    </source>
</evidence>
<evidence type="ECO:0000313" key="10">
    <source>
        <dbReference type="Proteomes" id="UP000796880"/>
    </source>
</evidence>
<keyword evidence="2 6" id="KW-0678">Repressor</keyword>
<evidence type="ECO:0000256" key="2">
    <source>
        <dbReference type="ARBA" id="ARBA00022491"/>
    </source>
</evidence>
<comment type="caution">
    <text evidence="9">The sequence shown here is derived from an EMBL/GenBank/DDBJ whole genome shotgun (WGS) entry which is preliminary data.</text>
</comment>
<feature type="domain" description="OVATE" evidence="8">
    <location>
        <begin position="188"/>
        <end position="251"/>
    </location>
</feature>
<dbReference type="PROSITE" id="PS51754">
    <property type="entry name" value="OVATE"/>
    <property type="match status" value="1"/>
</dbReference>
<keyword evidence="3 6" id="KW-0805">Transcription regulation</keyword>
<dbReference type="GO" id="GO:0045892">
    <property type="term" value="P:negative regulation of DNA-templated transcription"/>
    <property type="evidence" value="ECO:0007669"/>
    <property type="project" value="UniProtKB-UniRule"/>
</dbReference>
<evidence type="ECO:0000256" key="4">
    <source>
        <dbReference type="ARBA" id="ARBA00023163"/>
    </source>
</evidence>
<evidence type="ECO:0000259" key="8">
    <source>
        <dbReference type="PROSITE" id="PS51754"/>
    </source>
</evidence>
<feature type="compositionally biased region" description="Low complexity" evidence="7">
    <location>
        <begin position="143"/>
        <end position="167"/>
    </location>
</feature>
<feature type="region of interest" description="Disordered" evidence="7">
    <location>
        <begin position="88"/>
        <end position="110"/>
    </location>
</feature>
<reference evidence="9" key="1">
    <citation type="submission" date="2020-03" db="EMBL/GenBank/DDBJ databases">
        <title>A high-quality chromosome-level genome assembly of a woody plant with both climbing and erect habits, Rhamnella rubrinervis.</title>
        <authorList>
            <person name="Lu Z."/>
            <person name="Yang Y."/>
            <person name="Zhu X."/>
            <person name="Sun Y."/>
        </authorList>
    </citation>
    <scope>NUCLEOTIDE SEQUENCE</scope>
    <source>
        <strain evidence="9">BYM</strain>
        <tissue evidence="9">Leaf</tissue>
    </source>
</reference>
<protein>
    <recommendedName>
        <fullName evidence="6">Transcription repressor</fullName>
    </recommendedName>
    <alternativeName>
        <fullName evidence="6">Ovate family protein</fullName>
    </alternativeName>
</protein>
<feature type="region of interest" description="Disordered" evidence="7">
    <location>
        <begin position="143"/>
        <end position="175"/>
    </location>
</feature>
<feature type="compositionally biased region" description="Basic residues" evidence="7">
    <location>
        <begin position="268"/>
        <end position="281"/>
    </location>
</feature>
<dbReference type="EMBL" id="VOIH02000003">
    <property type="protein sequence ID" value="KAF3450770.1"/>
    <property type="molecule type" value="Genomic_DNA"/>
</dbReference>
<dbReference type="Pfam" id="PF04844">
    <property type="entry name" value="Ovate"/>
    <property type="match status" value="1"/>
</dbReference>
<dbReference type="PANTHER" id="PTHR33057">
    <property type="entry name" value="TRANSCRIPTION REPRESSOR OFP7-RELATED"/>
    <property type="match status" value="1"/>
</dbReference>
<evidence type="ECO:0000256" key="5">
    <source>
        <dbReference type="ARBA" id="ARBA00023242"/>
    </source>
</evidence>
<accession>A0A8K0MMD6</accession>
<evidence type="ECO:0000256" key="1">
    <source>
        <dbReference type="ARBA" id="ARBA00004123"/>
    </source>
</evidence>
<dbReference type="InterPro" id="IPR038933">
    <property type="entry name" value="Ovate"/>
</dbReference>
<feature type="region of interest" description="Disordered" evidence="7">
    <location>
        <begin position="260"/>
        <end position="281"/>
    </location>
</feature>
<dbReference type="PANTHER" id="PTHR33057:SF117">
    <property type="entry name" value="TRANSCRIPTION REPRESSOR OFP14"/>
    <property type="match status" value="1"/>
</dbReference>
<keyword evidence="4 6" id="KW-0804">Transcription</keyword>
<sequence length="281" mass="31541">MPKKLPKSLQDYISKIKKPTTPHFSTAFSSSKNWILSGCKHHPRTLSFAVDPKQEDQPQDQDDDSATLSDIDRFLFENFKSLYIKDNEDEENGGVGKERRENDGIALESPRFVDPPTDLCGSHRFLVAPGLSGSLIEDTRSSLTGGSSYAGSAGSSSSIITTVNNSTPRSSNAKDAKDVALPDDFIAVLTYSPSPHDDFGRSMHEMVEARLRHHEKVDWSFMEELLFSYLNVNEKKSHKYILSAFVDLIVVLRQKSNRVPARSSRNVRSTRGRRKKIRHVT</sequence>
<dbReference type="AlphaFoldDB" id="A0A8K0MMD6"/>
<keyword evidence="5 6" id="KW-0539">Nucleus</keyword>